<gene>
    <name evidence="2" type="ORF">QBC35DRAFT_371327</name>
</gene>
<keyword evidence="3" id="KW-1185">Reference proteome</keyword>
<proteinExistence type="predicted"/>
<protein>
    <submittedName>
        <fullName evidence="2">Ribonuclease T2</fullName>
    </submittedName>
</protein>
<dbReference type="Proteomes" id="UP001302126">
    <property type="component" value="Unassembled WGS sequence"/>
</dbReference>
<comment type="caution">
    <text evidence="2">The sequence shown here is derived from an EMBL/GenBank/DDBJ whole genome shotgun (WGS) entry which is preliminary data.</text>
</comment>
<dbReference type="EMBL" id="MU864350">
    <property type="protein sequence ID" value="KAK4193866.1"/>
    <property type="molecule type" value="Genomic_DNA"/>
</dbReference>
<sequence>MPSSLPVPSKAALMALRGLAVGTTCTVALIVEDRRRRINQAVRVIENGEKIKNYRNYTRHTEKRATGAAAALEEAAIFDAGLLRLTTEPPPLRSVLEGNADGRLKYEAQDLTTASNTARPTGHEAGTAEGGQTSQHSTTAGVGHTAEKPDPFLVLKPAPTISPIHHPAPGWAVTSRDLVKEYAFPTTNEIIDTISEASRTQDIRQIDAAILQVTQAFKQGIAPSNSQKSWLDALALLCTTCQSVGKVEDAAAILHQVLGRSKISEASYYAFDPPTLIRKLLELPNPVEGRNTAYNTLLNLAVYLYLPLFPEKPKESRPEMGEVGKMLLEAMFSANHLYRAGYVYRRTQSFAACAPTPDRELAQWFLTELFETNHYKTALKTFLSAPEDSFLNKDSLAETGESMVQCVEHAYNNRADEVLRALHGLCQETEIKLATEWAIRLLSAHWKKHKNMQEIHSLFEHIKAPTIHESVAYPDGVYRVMVELALEAGEESMAESYFEEAVAQNIVLPSNLRILGRFARFHAKNGDWQQVRETFEKMDVPDTPAARKAHGGAFVPVLKAYAEEHTVHETDEFMRSYIETFNVPVSRYMVTLMAKQYAMLRDVDAIVDWLAYCYQAGVKVGAAFSNIILINCRRQWNMPFRDLRTLFRKLRALNPDFVDEYTEKVMADAALDDCKQDGMRARGRLLSLRISPNLLTARRQGSAVGEVETAMKTNLVCRRPANALGVYKRARHEGMPMTPHVLRLAVQAQLSVGEDGYKGAYEMLRGLQEKGEDITQAVNYLLGRELGDIARFHNGVDAFASVQRSINRFEKRGIQLSASTLHSAALTCLDVGHYRGALLYANRASQLGGFGPCFNLQNFKIFVSASASLVDLAVLSGALAKGRQSSYWEKRACMDTLKHARHRIKSSKSVDATEYRRNEAIKMINEAIATTVQARAELRNEGRRFEEAALEIMKQAAIDAGCPPVDFDDIPWLGQSKSKAAVEQTVLEQEDDGDNDSDYGVEGDRFGYRELENSTVAAEALVGVENAPKIRDDEVVSVQDEEEHDYLHYHNGVDGNNGLGYHGVENKKTAVAVEAY</sequence>
<evidence type="ECO:0000313" key="2">
    <source>
        <dbReference type="EMBL" id="KAK4193866.1"/>
    </source>
</evidence>
<evidence type="ECO:0000256" key="1">
    <source>
        <dbReference type="SAM" id="MobiDB-lite"/>
    </source>
</evidence>
<evidence type="ECO:0000313" key="3">
    <source>
        <dbReference type="Proteomes" id="UP001302126"/>
    </source>
</evidence>
<dbReference type="AlphaFoldDB" id="A0AAN7AM70"/>
<dbReference type="Gene3D" id="1.25.40.10">
    <property type="entry name" value="Tetratricopeptide repeat domain"/>
    <property type="match status" value="1"/>
</dbReference>
<organism evidence="2 3">
    <name type="scientific">Podospora australis</name>
    <dbReference type="NCBI Taxonomy" id="1536484"/>
    <lineage>
        <taxon>Eukaryota</taxon>
        <taxon>Fungi</taxon>
        <taxon>Dikarya</taxon>
        <taxon>Ascomycota</taxon>
        <taxon>Pezizomycotina</taxon>
        <taxon>Sordariomycetes</taxon>
        <taxon>Sordariomycetidae</taxon>
        <taxon>Sordariales</taxon>
        <taxon>Podosporaceae</taxon>
        <taxon>Podospora</taxon>
    </lineage>
</organism>
<reference evidence="2" key="1">
    <citation type="journal article" date="2023" name="Mol. Phylogenet. Evol.">
        <title>Genome-scale phylogeny and comparative genomics of the fungal order Sordariales.</title>
        <authorList>
            <person name="Hensen N."/>
            <person name="Bonometti L."/>
            <person name="Westerberg I."/>
            <person name="Brannstrom I.O."/>
            <person name="Guillou S."/>
            <person name="Cros-Aarteil S."/>
            <person name="Calhoun S."/>
            <person name="Haridas S."/>
            <person name="Kuo A."/>
            <person name="Mondo S."/>
            <person name="Pangilinan J."/>
            <person name="Riley R."/>
            <person name="LaButti K."/>
            <person name="Andreopoulos B."/>
            <person name="Lipzen A."/>
            <person name="Chen C."/>
            <person name="Yan M."/>
            <person name="Daum C."/>
            <person name="Ng V."/>
            <person name="Clum A."/>
            <person name="Steindorff A."/>
            <person name="Ohm R.A."/>
            <person name="Martin F."/>
            <person name="Silar P."/>
            <person name="Natvig D.O."/>
            <person name="Lalanne C."/>
            <person name="Gautier V."/>
            <person name="Ament-Velasquez S.L."/>
            <person name="Kruys A."/>
            <person name="Hutchinson M.I."/>
            <person name="Powell A.J."/>
            <person name="Barry K."/>
            <person name="Miller A.N."/>
            <person name="Grigoriev I.V."/>
            <person name="Debuchy R."/>
            <person name="Gladieux P."/>
            <person name="Hiltunen Thoren M."/>
            <person name="Johannesson H."/>
        </authorList>
    </citation>
    <scope>NUCLEOTIDE SEQUENCE</scope>
    <source>
        <strain evidence="2">PSN309</strain>
    </source>
</reference>
<feature type="compositionally biased region" description="Polar residues" evidence="1">
    <location>
        <begin position="130"/>
        <end position="140"/>
    </location>
</feature>
<accession>A0AAN7AM70</accession>
<dbReference type="InterPro" id="IPR011990">
    <property type="entry name" value="TPR-like_helical_dom_sf"/>
</dbReference>
<feature type="region of interest" description="Disordered" evidence="1">
    <location>
        <begin position="111"/>
        <end position="153"/>
    </location>
</feature>
<name>A0AAN7AM70_9PEZI</name>
<reference evidence="2" key="2">
    <citation type="submission" date="2023-05" db="EMBL/GenBank/DDBJ databases">
        <authorList>
            <consortium name="Lawrence Berkeley National Laboratory"/>
            <person name="Steindorff A."/>
            <person name="Hensen N."/>
            <person name="Bonometti L."/>
            <person name="Westerberg I."/>
            <person name="Brannstrom I.O."/>
            <person name="Guillou S."/>
            <person name="Cros-Aarteil S."/>
            <person name="Calhoun S."/>
            <person name="Haridas S."/>
            <person name="Kuo A."/>
            <person name="Mondo S."/>
            <person name="Pangilinan J."/>
            <person name="Riley R."/>
            <person name="Labutti K."/>
            <person name="Andreopoulos B."/>
            <person name="Lipzen A."/>
            <person name="Chen C."/>
            <person name="Yanf M."/>
            <person name="Daum C."/>
            <person name="Ng V."/>
            <person name="Clum A."/>
            <person name="Ohm R."/>
            <person name="Martin F."/>
            <person name="Silar P."/>
            <person name="Natvig D."/>
            <person name="Lalanne C."/>
            <person name="Gautier V."/>
            <person name="Ament-Velasquez S.L."/>
            <person name="Kruys A."/>
            <person name="Hutchinson M.I."/>
            <person name="Powell A.J."/>
            <person name="Barry K."/>
            <person name="Miller A.N."/>
            <person name="Grigoriev I.V."/>
            <person name="Debuchy R."/>
            <person name="Gladieux P."/>
            <person name="Thoren M.H."/>
            <person name="Johannesson H."/>
        </authorList>
    </citation>
    <scope>NUCLEOTIDE SEQUENCE</scope>
    <source>
        <strain evidence="2">PSN309</strain>
    </source>
</reference>